<name>A0A017STR8_9BACT</name>
<dbReference type="Proteomes" id="UP000019678">
    <property type="component" value="Unassembled WGS sequence"/>
</dbReference>
<organism evidence="3 4">
    <name type="scientific">Chondromyces apiculatus DSM 436</name>
    <dbReference type="NCBI Taxonomy" id="1192034"/>
    <lineage>
        <taxon>Bacteria</taxon>
        <taxon>Pseudomonadati</taxon>
        <taxon>Myxococcota</taxon>
        <taxon>Polyangia</taxon>
        <taxon>Polyangiales</taxon>
        <taxon>Polyangiaceae</taxon>
        <taxon>Chondromyces</taxon>
    </lineage>
</organism>
<feature type="domain" description="STAS" evidence="2">
    <location>
        <begin position="242"/>
        <end position="353"/>
    </location>
</feature>
<gene>
    <name evidence="3" type="ORF">CAP_1856</name>
</gene>
<dbReference type="EMBL" id="ASRX01000153">
    <property type="protein sequence ID" value="EYE99989.1"/>
    <property type="molecule type" value="Genomic_DNA"/>
</dbReference>
<dbReference type="PANTHER" id="PTHR33745">
    <property type="entry name" value="RSBT ANTAGONIST PROTEIN RSBS-RELATED"/>
    <property type="match status" value="1"/>
</dbReference>
<dbReference type="InterPro" id="IPR002645">
    <property type="entry name" value="STAS_dom"/>
</dbReference>
<dbReference type="PANTHER" id="PTHR33745:SF3">
    <property type="entry name" value="RSBT CO-ANTAGONIST PROTEIN RSBRC"/>
    <property type="match status" value="1"/>
</dbReference>
<dbReference type="RefSeq" id="WP_044252619.1">
    <property type="nucleotide sequence ID" value="NZ_ASRX01000153.1"/>
</dbReference>
<sequence length="354" mass="38371">MLLAQRLSPLAGLDLAIWVFDIERTAVAWANARAAALWRAPDAATLCTRDFSDMSEATRTRLASYLDTFRQGGTIEETWTFYPHGLPVTARCLCSGVPLDDGRTAMLVHGLPSEARPEPDTLRGVEALRHTTVMVSLLDPDGSILMHNPAAARAFADAPLDTWFDPATARTLLDRTLTTSAWEAELLAHTANGDRWHALESRTTNDPVTGARVLLVHQTDITRRVEDASTISQQRARILALSAPLLDVAPHVLAIPLIGSLSDTLTDDLTARLLQHLTRARIHTAILDLTGTTEADDPSTARLLQLAAAIRLLGARPLITGVSPTLARTLVTRGAPLTDILVLRSLHEAIATTR</sequence>
<dbReference type="OrthoDB" id="5507190at2"/>
<dbReference type="CDD" id="cd07041">
    <property type="entry name" value="STAS_RsbR_RsbS_like"/>
    <property type="match status" value="1"/>
</dbReference>
<dbReference type="SUPFAM" id="SSF55785">
    <property type="entry name" value="PYP-like sensor domain (PAS domain)"/>
    <property type="match status" value="1"/>
</dbReference>
<reference evidence="3 4" key="1">
    <citation type="submission" date="2013-05" db="EMBL/GenBank/DDBJ databases">
        <title>Genome assembly of Chondromyces apiculatus DSM 436.</title>
        <authorList>
            <person name="Sharma G."/>
            <person name="Khatri I."/>
            <person name="Kaur C."/>
            <person name="Mayilraj S."/>
            <person name="Subramanian S."/>
        </authorList>
    </citation>
    <scope>NUCLEOTIDE SEQUENCE [LARGE SCALE GENOMIC DNA]</scope>
    <source>
        <strain evidence="3 4">DSM 436</strain>
    </source>
</reference>
<dbReference type="PROSITE" id="PS50801">
    <property type="entry name" value="STAS"/>
    <property type="match status" value="1"/>
</dbReference>
<keyword evidence="1" id="KW-0597">Phosphoprotein</keyword>
<keyword evidence="4" id="KW-1185">Reference proteome</keyword>
<dbReference type="InterPro" id="IPR036513">
    <property type="entry name" value="STAS_dom_sf"/>
</dbReference>
<dbReference type="STRING" id="1192034.CAP_1856"/>
<evidence type="ECO:0000256" key="1">
    <source>
        <dbReference type="ARBA" id="ARBA00022553"/>
    </source>
</evidence>
<proteinExistence type="predicted"/>
<dbReference type="InterPro" id="IPR051932">
    <property type="entry name" value="Bact_StressResp_Reg"/>
</dbReference>
<dbReference type="InterPro" id="IPR035965">
    <property type="entry name" value="PAS-like_dom_sf"/>
</dbReference>
<dbReference type="SUPFAM" id="SSF52091">
    <property type="entry name" value="SpoIIaa-like"/>
    <property type="match status" value="1"/>
</dbReference>
<comment type="caution">
    <text evidence="3">The sequence shown here is derived from an EMBL/GenBank/DDBJ whole genome shotgun (WGS) entry which is preliminary data.</text>
</comment>
<accession>A0A017STR8</accession>
<evidence type="ECO:0000313" key="3">
    <source>
        <dbReference type="EMBL" id="EYE99989.1"/>
    </source>
</evidence>
<evidence type="ECO:0000313" key="4">
    <source>
        <dbReference type="Proteomes" id="UP000019678"/>
    </source>
</evidence>
<dbReference type="Gene3D" id="3.30.750.24">
    <property type="entry name" value="STAS domain"/>
    <property type="match status" value="1"/>
</dbReference>
<dbReference type="eggNOG" id="COG1366">
    <property type="taxonomic scope" value="Bacteria"/>
</dbReference>
<dbReference type="AlphaFoldDB" id="A0A017STR8"/>
<evidence type="ECO:0000259" key="2">
    <source>
        <dbReference type="PROSITE" id="PS50801"/>
    </source>
</evidence>
<protein>
    <submittedName>
        <fullName evidence="3">RsbR, positive regulator of sigma-B</fullName>
    </submittedName>
</protein>